<keyword evidence="5 6" id="KW-0961">Cell wall biogenesis/degradation</keyword>
<dbReference type="AlphaFoldDB" id="A0A8J6XTP2"/>
<comment type="caution">
    <text evidence="9">The sequence shown here is derived from an EMBL/GenBank/DDBJ whole genome shotgun (WGS) entry which is preliminary data.</text>
</comment>
<dbReference type="GO" id="GO:0071972">
    <property type="term" value="F:peptidoglycan L,D-transpeptidase activity"/>
    <property type="evidence" value="ECO:0007669"/>
    <property type="project" value="TreeGrafter"/>
</dbReference>
<accession>A0A8J6XTP2</accession>
<dbReference type="GO" id="GO:0016740">
    <property type="term" value="F:transferase activity"/>
    <property type="evidence" value="ECO:0007669"/>
    <property type="project" value="UniProtKB-KW"/>
</dbReference>
<organism evidence="9 10">
    <name type="scientific">Iningainema tapete BLCC-T55</name>
    <dbReference type="NCBI Taxonomy" id="2748662"/>
    <lineage>
        <taxon>Bacteria</taxon>
        <taxon>Bacillati</taxon>
        <taxon>Cyanobacteriota</taxon>
        <taxon>Cyanophyceae</taxon>
        <taxon>Nostocales</taxon>
        <taxon>Scytonemataceae</taxon>
        <taxon>Iningainema tapete</taxon>
    </lineage>
</organism>
<comment type="pathway">
    <text evidence="1 6">Cell wall biogenesis; peptidoglycan biosynthesis.</text>
</comment>
<dbReference type="InterPro" id="IPR005490">
    <property type="entry name" value="LD_TPept_cat_dom"/>
</dbReference>
<dbReference type="GO" id="GO:0071555">
    <property type="term" value="P:cell wall organization"/>
    <property type="evidence" value="ECO:0007669"/>
    <property type="project" value="UniProtKB-UniRule"/>
</dbReference>
<sequence>MLNLIRCNWIRRSGNFWTGILLMFVALLSCSTPASAYNSSSRRIQVDLSDQRLYAWEGKNLVYSMRVSTGKRSTPTRTGRFTIQTKLRTTRMRGRNYNIADVPYTMYYSGDYAIHGAYWHNRFGRRVSRGCVNLPVRQARKLYNWASVGTRVVVNQ</sequence>
<dbReference type="GO" id="GO:0018104">
    <property type="term" value="P:peptidoglycan-protein cross-linking"/>
    <property type="evidence" value="ECO:0007669"/>
    <property type="project" value="TreeGrafter"/>
</dbReference>
<evidence type="ECO:0000313" key="9">
    <source>
        <dbReference type="EMBL" id="MBD2773668.1"/>
    </source>
</evidence>
<dbReference type="PANTHER" id="PTHR30582">
    <property type="entry name" value="L,D-TRANSPEPTIDASE"/>
    <property type="match status" value="1"/>
</dbReference>
<feature type="signal peptide" evidence="7">
    <location>
        <begin position="1"/>
        <end position="36"/>
    </location>
</feature>
<evidence type="ECO:0000256" key="6">
    <source>
        <dbReference type="PROSITE-ProRule" id="PRU01373"/>
    </source>
</evidence>
<evidence type="ECO:0000256" key="1">
    <source>
        <dbReference type="ARBA" id="ARBA00004752"/>
    </source>
</evidence>
<evidence type="ECO:0000256" key="7">
    <source>
        <dbReference type="SAM" id="SignalP"/>
    </source>
</evidence>
<keyword evidence="4 6" id="KW-0573">Peptidoglycan synthesis</keyword>
<keyword evidence="2" id="KW-0808">Transferase</keyword>
<dbReference type="CDD" id="cd16913">
    <property type="entry name" value="YkuD_like"/>
    <property type="match status" value="1"/>
</dbReference>
<dbReference type="InterPro" id="IPR038063">
    <property type="entry name" value="Transpep_catalytic_dom"/>
</dbReference>
<keyword evidence="3 6" id="KW-0133">Cell shape</keyword>
<dbReference type="UniPathway" id="UPA00219"/>
<feature type="chain" id="PRO_5035220971" evidence="7">
    <location>
        <begin position="37"/>
        <end position="156"/>
    </location>
</feature>
<name>A0A8J6XTP2_9CYAN</name>
<dbReference type="Gene3D" id="2.40.440.10">
    <property type="entry name" value="L,D-transpeptidase catalytic domain-like"/>
    <property type="match status" value="1"/>
</dbReference>
<protein>
    <submittedName>
        <fullName evidence="9">L,D-transpeptidase</fullName>
    </submittedName>
</protein>
<evidence type="ECO:0000256" key="4">
    <source>
        <dbReference type="ARBA" id="ARBA00022984"/>
    </source>
</evidence>
<evidence type="ECO:0000259" key="8">
    <source>
        <dbReference type="PROSITE" id="PS52029"/>
    </source>
</evidence>
<feature type="domain" description="L,D-TPase catalytic" evidence="8">
    <location>
        <begin position="42"/>
        <end position="155"/>
    </location>
</feature>
<dbReference type="PROSITE" id="PS52029">
    <property type="entry name" value="LD_TPASE"/>
    <property type="match status" value="1"/>
</dbReference>
<dbReference type="InterPro" id="IPR050979">
    <property type="entry name" value="LD-transpeptidase"/>
</dbReference>
<dbReference type="GO" id="GO:0008360">
    <property type="term" value="P:regulation of cell shape"/>
    <property type="evidence" value="ECO:0007669"/>
    <property type="project" value="UniProtKB-UniRule"/>
</dbReference>
<evidence type="ECO:0000256" key="5">
    <source>
        <dbReference type="ARBA" id="ARBA00023316"/>
    </source>
</evidence>
<dbReference type="Pfam" id="PF03734">
    <property type="entry name" value="YkuD"/>
    <property type="match status" value="1"/>
</dbReference>
<keyword evidence="7" id="KW-0732">Signal</keyword>
<dbReference type="Proteomes" id="UP000629098">
    <property type="component" value="Unassembled WGS sequence"/>
</dbReference>
<dbReference type="PANTHER" id="PTHR30582:SF2">
    <property type="entry name" value="L,D-TRANSPEPTIDASE YCIB-RELATED"/>
    <property type="match status" value="1"/>
</dbReference>
<dbReference type="SUPFAM" id="SSF141523">
    <property type="entry name" value="L,D-transpeptidase catalytic domain-like"/>
    <property type="match status" value="1"/>
</dbReference>
<reference evidence="9" key="1">
    <citation type="submission" date="2020-09" db="EMBL/GenBank/DDBJ databases">
        <title>Iningainema tapete sp. nov. (Scytonemataceae, Cyanobacteria) from greenhouses in central Florida (USA) produces two types of nodularin with biosynthetic potential for microcystin-LR and anabaenopeptins.</title>
        <authorList>
            <person name="Berthold D.E."/>
            <person name="Lefler F.W."/>
            <person name="Huang I.-S."/>
            <person name="Abdulla H."/>
            <person name="Zimba P.V."/>
            <person name="Laughinghouse H.D. IV."/>
        </authorList>
    </citation>
    <scope>NUCLEOTIDE SEQUENCE</scope>
    <source>
        <strain evidence="9">BLCCT55</strain>
    </source>
</reference>
<dbReference type="GO" id="GO:0005576">
    <property type="term" value="C:extracellular region"/>
    <property type="evidence" value="ECO:0007669"/>
    <property type="project" value="TreeGrafter"/>
</dbReference>
<dbReference type="RefSeq" id="WP_190829727.1">
    <property type="nucleotide sequence ID" value="NZ_CAWPPI010000057.1"/>
</dbReference>
<gene>
    <name evidence="9" type="ORF">ICL16_16700</name>
</gene>
<evidence type="ECO:0000256" key="3">
    <source>
        <dbReference type="ARBA" id="ARBA00022960"/>
    </source>
</evidence>
<feature type="active site" description="Proton donor/acceptor" evidence="6">
    <location>
        <position position="115"/>
    </location>
</feature>
<dbReference type="PROSITE" id="PS51257">
    <property type="entry name" value="PROKAR_LIPOPROTEIN"/>
    <property type="match status" value="1"/>
</dbReference>
<keyword evidence="10" id="KW-1185">Reference proteome</keyword>
<evidence type="ECO:0000313" key="10">
    <source>
        <dbReference type="Proteomes" id="UP000629098"/>
    </source>
</evidence>
<feature type="active site" description="Nucleophile" evidence="6">
    <location>
        <position position="131"/>
    </location>
</feature>
<proteinExistence type="predicted"/>
<dbReference type="EMBL" id="JACXAE010000057">
    <property type="protein sequence ID" value="MBD2773668.1"/>
    <property type="molecule type" value="Genomic_DNA"/>
</dbReference>
<evidence type="ECO:0000256" key="2">
    <source>
        <dbReference type="ARBA" id="ARBA00022679"/>
    </source>
</evidence>